<keyword evidence="2" id="KW-0378">Hydrolase</keyword>
<dbReference type="Gene3D" id="3.40.220.10">
    <property type="entry name" value="Leucine Aminopeptidase, subunit E, domain 1"/>
    <property type="match status" value="1"/>
</dbReference>
<dbReference type="SUPFAM" id="SSF52949">
    <property type="entry name" value="Macro domain-like"/>
    <property type="match status" value="1"/>
</dbReference>
<dbReference type="InterPro" id="IPR043472">
    <property type="entry name" value="Macro_dom-like"/>
</dbReference>
<name>A0A7C5DBM8_9CHLB</name>
<gene>
    <name evidence="2" type="ORF">ENL01_01255</name>
</gene>
<dbReference type="Pfam" id="PF02789">
    <property type="entry name" value="Peptidase_M17_N"/>
    <property type="match status" value="1"/>
</dbReference>
<evidence type="ECO:0000259" key="1">
    <source>
        <dbReference type="Pfam" id="PF02789"/>
    </source>
</evidence>
<dbReference type="InterPro" id="IPR008283">
    <property type="entry name" value="Peptidase_M17_N"/>
</dbReference>
<feature type="non-terminal residue" evidence="2">
    <location>
        <position position="208"/>
    </location>
</feature>
<organism evidence="2">
    <name type="scientific">Chlorobaculum parvum</name>
    <dbReference type="NCBI Taxonomy" id="274539"/>
    <lineage>
        <taxon>Bacteria</taxon>
        <taxon>Pseudomonadati</taxon>
        <taxon>Chlorobiota</taxon>
        <taxon>Chlorobiia</taxon>
        <taxon>Chlorobiales</taxon>
        <taxon>Chlorobiaceae</taxon>
        <taxon>Chlorobaculum</taxon>
    </lineage>
</organism>
<reference evidence="2" key="1">
    <citation type="journal article" date="2020" name="mSystems">
        <title>Genome- and Community-Level Interaction Insights into Carbon Utilization and Element Cycling Functions of Hydrothermarchaeota in Hydrothermal Sediment.</title>
        <authorList>
            <person name="Zhou Z."/>
            <person name="Liu Y."/>
            <person name="Xu W."/>
            <person name="Pan J."/>
            <person name="Luo Z.H."/>
            <person name="Li M."/>
        </authorList>
    </citation>
    <scope>NUCLEOTIDE SEQUENCE [LARGE SCALE GENOMIC DNA]</scope>
    <source>
        <strain evidence="2">HyVt-628</strain>
    </source>
</reference>
<evidence type="ECO:0000313" key="2">
    <source>
        <dbReference type="EMBL" id="HHE07542.1"/>
    </source>
</evidence>
<protein>
    <submittedName>
        <fullName evidence="2">Cytosol aminopeptidase</fullName>
    </submittedName>
</protein>
<dbReference type="Proteomes" id="UP000886059">
    <property type="component" value="Unassembled WGS sequence"/>
</dbReference>
<keyword evidence="2" id="KW-0031">Aminopeptidase</keyword>
<dbReference type="GO" id="GO:0070006">
    <property type="term" value="F:metalloaminopeptidase activity"/>
    <property type="evidence" value="ECO:0007669"/>
    <property type="project" value="InterPro"/>
</dbReference>
<dbReference type="AlphaFoldDB" id="A0A7C5DBM8"/>
<dbReference type="EMBL" id="DRSK01000078">
    <property type="protein sequence ID" value="HHE07542.1"/>
    <property type="molecule type" value="Genomic_DNA"/>
</dbReference>
<keyword evidence="2" id="KW-0645">Protease</keyword>
<feature type="domain" description="Peptidase M17 leucyl aminopeptidase N-terminal" evidence="1">
    <location>
        <begin position="29"/>
        <end position="146"/>
    </location>
</feature>
<comment type="caution">
    <text evidence="2">The sequence shown here is derived from an EMBL/GenBank/DDBJ whole genome shotgun (WGS) entry which is preliminary data.</text>
</comment>
<proteinExistence type="predicted"/>
<dbReference type="GO" id="GO:0006508">
    <property type="term" value="P:proteolysis"/>
    <property type="evidence" value="ECO:0007669"/>
    <property type="project" value="InterPro"/>
</dbReference>
<sequence length="208" mass="21945">MRLTVTPKEGGSIKADALVLFISTKELKKEAAKLLKNLGADQGALKDFKASAGDIAIAYRAASGKTTSRLLLAGVGDGDKVEEYRKAAEAAGRKAVDLKLGALALDCSLVAQWAKQSKCKPDALAAILAGAVQYGAYRFDRFKSGKLDKTQDERKFKGIDELVFAGCDKQLAAIENGANAGMIVGFCQNAARDLVNLPGNHLSAEEIG</sequence>
<accession>A0A7C5DBM8</accession>